<evidence type="ECO:0000313" key="12">
    <source>
        <dbReference type="EMBL" id="PWN97561.1"/>
    </source>
</evidence>
<dbReference type="PROSITE" id="PS52002">
    <property type="entry name" value="SM"/>
    <property type="match status" value="1"/>
</dbReference>
<protein>
    <recommendedName>
        <fullName evidence="9">LSM complex subunit LSM4</fullName>
    </recommendedName>
</protein>
<dbReference type="InterPro" id="IPR034101">
    <property type="entry name" value="Lsm4"/>
</dbReference>
<dbReference type="GO" id="GO:0000398">
    <property type="term" value="P:mRNA splicing, via spliceosome"/>
    <property type="evidence" value="ECO:0007669"/>
    <property type="project" value="InterPro"/>
</dbReference>
<dbReference type="InterPro" id="IPR027141">
    <property type="entry name" value="LSm4/Sm_D1/D3"/>
</dbReference>
<dbReference type="STRING" id="58919.A0A316Z7L2"/>
<evidence type="ECO:0000313" key="13">
    <source>
        <dbReference type="Proteomes" id="UP000245946"/>
    </source>
</evidence>
<sequence length="142" mass="14891">MLPLTLLNAAKGRAMLVELKSGETFNGTLDLCDNFMNLTLRDVYQTSSSGEQFWKLKECYIRGSNIKYCRVVDSLVDTVREQEEAARKARQAQGAQGGGGGGAGGPGARGGARGGRVGGERGGRGGGRGGERGRGRGRGRGE</sequence>
<keyword evidence="5 9" id="KW-0694">RNA-binding</keyword>
<evidence type="ECO:0000256" key="7">
    <source>
        <dbReference type="ARBA" id="ARBA00023242"/>
    </source>
</evidence>
<dbReference type="GO" id="GO:0000956">
    <property type="term" value="P:nuclear-transcribed mRNA catabolic process"/>
    <property type="evidence" value="ECO:0007669"/>
    <property type="project" value="UniProtKB-UniRule"/>
</dbReference>
<dbReference type="GO" id="GO:0003723">
    <property type="term" value="F:RNA binding"/>
    <property type="evidence" value="ECO:0007669"/>
    <property type="project" value="UniProtKB-KW"/>
</dbReference>
<dbReference type="EMBL" id="KZ819294">
    <property type="protein sequence ID" value="PWN97561.1"/>
    <property type="molecule type" value="Genomic_DNA"/>
</dbReference>
<organism evidence="12 13">
    <name type="scientific">Tilletiopsis washingtonensis</name>
    <dbReference type="NCBI Taxonomy" id="58919"/>
    <lineage>
        <taxon>Eukaryota</taxon>
        <taxon>Fungi</taxon>
        <taxon>Dikarya</taxon>
        <taxon>Basidiomycota</taxon>
        <taxon>Ustilaginomycotina</taxon>
        <taxon>Exobasidiomycetes</taxon>
        <taxon>Entylomatales</taxon>
        <taxon>Entylomatales incertae sedis</taxon>
        <taxon>Tilletiopsis</taxon>
    </lineage>
</organism>
<dbReference type="CDD" id="cd01723">
    <property type="entry name" value="LSm4"/>
    <property type="match status" value="1"/>
</dbReference>
<evidence type="ECO:0000256" key="3">
    <source>
        <dbReference type="ARBA" id="ARBA00022664"/>
    </source>
</evidence>
<dbReference type="InterPro" id="IPR001163">
    <property type="entry name" value="Sm_dom_euk/arc"/>
</dbReference>
<feature type="compositionally biased region" description="Gly residues" evidence="10">
    <location>
        <begin position="95"/>
        <end position="117"/>
    </location>
</feature>
<dbReference type="GO" id="GO:0097525">
    <property type="term" value="C:spliceosomal snRNP complex"/>
    <property type="evidence" value="ECO:0007669"/>
    <property type="project" value="UniProtKB-ARBA"/>
</dbReference>
<dbReference type="AlphaFoldDB" id="A0A316Z7L2"/>
<comment type="subunit">
    <text evidence="9">LSm subunits form a heteromer with a doughnut shape.</text>
</comment>
<evidence type="ECO:0000256" key="6">
    <source>
        <dbReference type="ARBA" id="ARBA00023187"/>
    </source>
</evidence>
<evidence type="ECO:0000256" key="8">
    <source>
        <dbReference type="ARBA" id="ARBA00023274"/>
    </source>
</evidence>
<evidence type="ECO:0000256" key="9">
    <source>
        <dbReference type="RuleBase" id="RU365049"/>
    </source>
</evidence>
<gene>
    <name evidence="9" type="primary">LSM4</name>
    <name evidence="12" type="ORF">FA09DRAFT_343430</name>
</gene>
<dbReference type="Gene3D" id="2.30.30.100">
    <property type="match status" value="1"/>
</dbReference>
<feature type="region of interest" description="Disordered" evidence="10">
    <location>
        <begin position="82"/>
        <end position="142"/>
    </location>
</feature>
<comment type="function">
    <text evidence="9">Binds specifically to the 3'-terminal U-tract of U6 snRNA.</text>
</comment>
<dbReference type="PANTHER" id="PTHR23338">
    <property type="entry name" value="SMALL NUCLEAR RIBONUCLEOPROTEIN SM"/>
    <property type="match status" value="1"/>
</dbReference>
<keyword evidence="8 9" id="KW-0687">Ribonucleoprotein</keyword>
<dbReference type="Proteomes" id="UP000245946">
    <property type="component" value="Unassembled WGS sequence"/>
</dbReference>
<keyword evidence="7 9" id="KW-0539">Nucleus</keyword>
<dbReference type="OrthoDB" id="747253at2759"/>
<dbReference type="GO" id="GO:0005681">
    <property type="term" value="C:spliceosomal complex"/>
    <property type="evidence" value="ECO:0007669"/>
    <property type="project" value="UniProtKB-UniRule"/>
</dbReference>
<evidence type="ECO:0000256" key="2">
    <source>
        <dbReference type="ARBA" id="ARBA00006850"/>
    </source>
</evidence>
<proteinExistence type="inferred from homology"/>
<dbReference type="InterPro" id="IPR047575">
    <property type="entry name" value="Sm"/>
</dbReference>
<feature type="domain" description="Sm" evidence="11">
    <location>
        <begin position="2"/>
        <end position="75"/>
    </location>
</feature>
<comment type="similarity">
    <text evidence="2 9">Belongs to the snRNP Sm proteins family.</text>
</comment>
<reference evidence="12 13" key="1">
    <citation type="journal article" date="2018" name="Mol. Biol. Evol.">
        <title>Broad Genomic Sampling Reveals a Smut Pathogenic Ancestry of the Fungal Clade Ustilaginomycotina.</title>
        <authorList>
            <person name="Kijpornyongpan T."/>
            <person name="Mondo S.J."/>
            <person name="Barry K."/>
            <person name="Sandor L."/>
            <person name="Lee J."/>
            <person name="Lipzen A."/>
            <person name="Pangilinan J."/>
            <person name="LaButti K."/>
            <person name="Hainaut M."/>
            <person name="Henrissat B."/>
            <person name="Grigoriev I.V."/>
            <person name="Spatafora J.W."/>
            <person name="Aime M.C."/>
        </authorList>
    </citation>
    <scope>NUCLEOTIDE SEQUENCE [LARGE SCALE GENOMIC DNA]</scope>
    <source>
        <strain evidence="12 13">MCA 4186</strain>
    </source>
</reference>
<evidence type="ECO:0000256" key="1">
    <source>
        <dbReference type="ARBA" id="ARBA00004123"/>
    </source>
</evidence>
<keyword evidence="6 9" id="KW-0508">mRNA splicing</keyword>
<evidence type="ECO:0000259" key="11">
    <source>
        <dbReference type="PROSITE" id="PS52002"/>
    </source>
</evidence>
<evidence type="ECO:0000256" key="4">
    <source>
        <dbReference type="ARBA" id="ARBA00022728"/>
    </source>
</evidence>
<dbReference type="SUPFAM" id="SSF50182">
    <property type="entry name" value="Sm-like ribonucleoproteins"/>
    <property type="match status" value="1"/>
</dbReference>
<keyword evidence="3 9" id="KW-0507">mRNA processing</keyword>
<name>A0A316Z7L2_9BASI</name>
<comment type="subcellular location">
    <subcellularLocation>
        <location evidence="1 9">Nucleus</location>
    </subcellularLocation>
</comment>
<dbReference type="SMART" id="SM00651">
    <property type="entry name" value="Sm"/>
    <property type="match status" value="1"/>
</dbReference>
<dbReference type="InterPro" id="IPR010920">
    <property type="entry name" value="LSM_dom_sf"/>
</dbReference>
<dbReference type="Pfam" id="PF01423">
    <property type="entry name" value="LSM"/>
    <property type="match status" value="1"/>
</dbReference>
<keyword evidence="4 9" id="KW-0747">Spliceosome</keyword>
<evidence type="ECO:0000256" key="5">
    <source>
        <dbReference type="ARBA" id="ARBA00022884"/>
    </source>
</evidence>
<accession>A0A316Z7L2</accession>
<feature type="compositionally biased region" description="Basic and acidic residues" evidence="10">
    <location>
        <begin position="118"/>
        <end position="142"/>
    </location>
</feature>
<evidence type="ECO:0000256" key="10">
    <source>
        <dbReference type="SAM" id="MobiDB-lite"/>
    </source>
</evidence>
<keyword evidence="13" id="KW-1185">Reference proteome</keyword>